<reference evidence="2 3" key="1">
    <citation type="submission" date="2013-11" db="EMBL/GenBank/DDBJ databases">
        <title>Draft genome of the bovine lungworm Dictyocaulus viviparus.</title>
        <authorList>
            <person name="Mitreva M."/>
        </authorList>
    </citation>
    <scope>NUCLEOTIDE SEQUENCE [LARGE SCALE GENOMIC DNA]</scope>
    <source>
        <strain evidence="2 3">HannoverDv2000</strain>
    </source>
</reference>
<dbReference type="Pfam" id="PF00069">
    <property type="entry name" value="Pkinase"/>
    <property type="match status" value="1"/>
</dbReference>
<name>A0A0D8XQ54_DICVI</name>
<feature type="domain" description="Protein kinase" evidence="1">
    <location>
        <begin position="21"/>
        <end position="318"/>
    </location>
</feature>
<organism evidence="2 3">
    <name type="scientific">Dictyocaulus viviparus</name>
    <name type="common">Bovine lungworm</name>
    <dbReference type="NCBI Taxonomy" id="29172"/>
    <lineage>
        <taxon>Eukaryota</taxon>
        <taxon>Metazoa</taxon>
        <taxon>Ecdysozoa</taxon>
        <taxon>Nematoda</taxon>
        <taxon>Chromadorea</taxon>
        <taxon>Rhabditida</taxon>
        <taxon>Rhabditina</taxon>
        <taxon>Rhabditomorpha</taxon>
        <taxon>Strongyloidea</taxon>
        <taxon>Metastrongylidae</taxon>
        <taxon>Dictyocaulus</taxon>
    </lineage>
</organism>
<dbReference type="Proteomes" id="UP000053766">
    <property type="component" value="Unassembled WGS sequence"/>
</dbReference>
<evidence type="ECO:0000313" key="2">
    <source>
        <dbReference type="EMBL" id="KJH45877.1"/>
    </source>
</evidence>
<dbReference type="InterPro" id="IPR000719">
    <property type="entry name" value="Prot_kinase_dom"/>
</dbReference>
<gene>
    <name evidence="2" type="ORF">DICVIV_08071</name>
</gene>
<dbReference type="AlphaFoldDB" id="A0A0D8XQ54"/>
<dbReference type="STRING" id="29172.A0A0D8XQ54"/>
<proteinExistence type="predicted"/>
<dbReference type="GO" id="GO:0005524">
    <property type="term" value="F:ATP binding"/>
    <property type="evidence" value="ECO:0007669"/>
    <property type="project" value="InterPro"/>
</dbReference>
<dbReference type="EMBL" id="KN716381">
    <property type="protein sequence ID" value="KJH45877.1"/>
    <property type="molecule type" value="Genomic_DNA"/>
</dbReference>
<keyword evidence="3" id="KW-1185">Reference proteome</keyword>
<dbReference type="SMART" id="SM00220">
    <property type="entry name" value="S_TKc"/>
    <property type="match status" value="1"/>
</dbReference>
<evidence type="ECO:0000313" key="3">
    <source>
        <dbReference type="Proteomes" id="UP000053766"/>
    </source>
</evidence>
<dbReference type="InterPro" id="IPR050235">
    <property type="entry name" value="CK1_Ser-Thr_kinase"/>
</dbReference>
<accession>A0A0D8XQ54</accession>
<reference evidence="3" key="2">
    <citation type="journal article" date="2016" name="Sci. Rep.">
        <title>Dictyocaulus viviparus genome, variome and transcriptome elucidate lungworm biology and support future intervention.</title>
        <authorList>
            <person name="McNulty S.N."/>
            <person name="Strube C."/>
            <person name="Rosa B.A."/>
            <person name="Martin J.C."/>
            <person name="Tyagi R."/>
            <person name="Choi Y.J."/>
            <person name="Wang Q."/>
            <person name="Hallsworth Pepin K."/>
            <person name="Zhang X."/>
            <person name="Ozersky P."/>
            <person name="Wilson R.K."/>
            <person name="Sternberg P.W."/>
            <person name="Gasser R.B."/>
            <person name="Mitreva M."/>
        </authorList>
    </citation>
    <scope>NUCLEOTIDE SEQUENCE [LARGE SCALE GENOMIC DNA]</scope>
    <source>
        <strain evidence="3">HannoverDv2000</strain>
    </source>
</reference>
<evidence type="ECO:0000259" key="1">
    <source>
        <dbReference type="PROSITE" id="PS50011"/>
    </source>
</evidence>
<dbReference type="Gene3D" id="1.10.510.10">
    <property type="entry name" value="Transferase(Phosphotransferase) domain 1"/>
    <property type="match status" value="1"/>
</dbReference>
<dbReference type="GO" id="GO:0004672">
    <property type="term" value="F:protein kinase activity"/>
    <property type="evidence" value="ECO:0007669"/>
    <property type="project" value="InterPro"/>
</dbReference>
<dbReference type="PANTHER" id="PTHR11909">
    <property type="entry name" value="CASEIN KINASE-RELATED"/>
    <property type="match status" value="1"/>
</dbReference>
<sequence>MSTSSSVPKPEITRDAIICDWKVIRKIGSGGFGAVYEVEKDGVRGALKTEFVDQTGERSETLRNEVMQLRVMQWSSHFCRLYLACRVRCGKEIVNIMIMSLVERPLSRNASLRLRRMTPDSRFTRSTAVRLSRQCLEAIHDLHRTGILHRDIKASNFAWSAERIVYLLDLGFCRRFLTFTDQQVIKHRSPRKKVAFLGTSKYCSLNMHKKLEQGRRDDLWAWLYMTVEFMAICARLDYSEDQPYDWEEGGYYYNYYTKKSDTEKDLTEKERVAYVCFFFEFKPLKLVWAPALPTKQTANELPLVTELSCHSSECFISE</sequence>
<dbReference type="SUPFAM" id="SSF56112">
    <property type="entry name" value="Protein kinase-like (PK-like)"/>
    <property type="match status" value="1"/>
</dbReference>
<protein>
    <recommendedName>
        <fullName evidence="1">Protein kinase domain-containing protein</fullName>
    </recommendedName>
</protein>
<dbReference type="OrthoDB" id="5979581at2759"/>
<dbReference type="PROSITE" id="PS50011">
    <property type="entry name" value="PROTEIN_KINASE_DOM"/>
    <property type="match status" value="1"/>
</dbReference>
<dbReference type="InterPro" id="IPR011009">
    <property type="entry name" value="Kinase-like_dom_sf"/>
</dbReference>